<evidence type="ECO:0000313" key="4">
    <source>
        <dbReference type="EMBL" id="CAG6609356.1"/>
    </source>
</evidence>
<keyword evidence="2" id="KW-1133">Transmembrane helix</keyword>
<evidence type="ECO:0000256" key="3">
    <source>
        <dbReference type="SAM" id="SignalP"/>
    </source>
</evidence>
<protein>
    <recommendedName>
        <fullName evidence="5">Envelope protein</fullName>
    </recommendedName>
</protein>
<sequence length="569" mass="65004">MKQTVATLTLWFFLPIVLSYTNITHNSGILPINLGPAKLQRTSHTILHYYSLDPLIEELQDLQKQYNTLQANLQDKPSLRHDLGNHNKIILHIQSLISSKLHNINNTSPGTRTRRALYDNIGSLVKFATGNLDSSDGDRYDKILEDLDNKDKMLQKQIELQYSLSQEAIKRFDSSIKNIEHNEANLKFKIQQLVNISDSAVTIRQLFIAKDIYSQLIFLYSSILSILQDLENALTFCKLRTYHPSILSLQDLNSQIDKVKQTRNLNIAPDDLDISELQKSIEVDCKIEQDRISFFLSFPINYDTVFELFYLLPIPTYNGHEYCTVIPNSKYYLKSRNLIKALNGPCILGKPHQCLQKNVNVNGDICEREIVLNGSTRSCEYVKLEIKENHFEFIPEINQYLAVFPNKEVLRIESTDSNEIKELQGIFLVEPSKGQLFFRDNVVYFQSKSVGKPTLMSSPDITTVNSIKYSGVKLQLHSLNLEDLNPNQVSNIEDSERYENIYWNYLNIITLILICVLLVLQGIKRIPVGLFKPAIPFASSESQGSNPELSSPVSNQLYPDISPLGNTRI</sequence>
<dbReference type="EMBL" id="HBUF01014383">
    <property type="protein sequence ID" value="CAG6609356.1"/>
    <property type="molecule type" value="Transcribed_RNA"/>
</dbReference>
<organism evidence="4">
    <name type="scientific">Cacopsylla melanoneura</name>
    <dbReference type="NCBI Taxonomy" id="428564"/>
    <lineage>
        <taxon>Eukaryota</taxon>
        <taxon>Metazoa</taxon>
        <taxon>Ecdysozoa</taxon>
        <taxon>Arthropoda</taxon>
        <taxon>Hexapoda</taxon>
        <taxon>Insecta</taxon>
        <taxon>Pterygota</taxon>
        <taxon>Neoptera</taxon>
        <taxon>Paraneoptera</taxon>
        <taxon>Hemiptera</taxon>
        <taxon>Sternorrhyncha</taxon>
        <taxon>Psylloidea</taxon>
        <taxon>Psyllidae</taxon>
        <taxon>Psyllinae</taxon>
        <taxon>Cacopsylla</taxon>
    </lineage>
</organism>
<keyword evidence="3" id="KW-0732">Signal</keyword>
<feature type="compositionally biased region" description="Polar residues" evidence="1">
    <location>
        <begin position="540"/>
        <end position="557"/>
    </location>
</feature>
<dbReference type="AlphaFoldDB" id="A0A8D8LHT5"/>
<evidence type="ECO:0000256" key="2">
    <source>
        <dbReference type="SAM" id="Phobius"/>
    </source>
</evidence>
<proteinExistence type="predicted"/>
<name>A0A8D8LHT5_9HEMI</name>
<feature type="signal peptide" evidence="3">
    <location>
        <begin position="1"/>
        <end position="19"/>
    </location>
</feature>
<dbReference type="Pfam" id="PF12259">
    <property type="entry name" value="Baculo_F"/>
    <property type="match status" value="1"/>
</dbReference>
<feature type="region of interest" description="Disordered" evidence="1">
    <location>
        <begin position="540"/>
        <end position="569"/>
    </location>
</feature>
<reference evidence="4" key="1">
    <citation type="submission" date="2021-05" db="EMBL/GenBank/DDBJ databases">
        <authorList>
            <person name="Alioto T."/>
            <person name="Alioto T."/>
            <person name="Gomez Garrido J."/>
        </authorList>
    </citation>
    <scope>NUCLEOTIDE SEQUENCE</scope>
</reference>
<dbReference type="InterPro" id="IPR022048">
    <property type="entry name" value="Envelope_fusion-like"/>
</dbReference>
<accession>A0A8D8LHT5</accession>
<feature type="transmembrane region" description="Helical" evidence="2">
    <location>
        <begin position="502"/>
        <end position="523"/>
    </location>
</feature>
<evidence type="ECO:0008006" key="5">
    <source>
        <dbReference type="Google" id="ProtNLM"/>
    </source>
</evidence>
<keyword evidence="2" id="KW-0812">Transmembrane</keyword>
<feature type="chain" id="PRO_5034489787" description="Envelope protein" evidence="3">
    <location>
        <begin position="20"/>
        <end position="569"/>
    </location>
</feature>
<evidence type="ECO:0000256" key="1">
    <source>
        <dbReference type="SAM" id="MobiDB-lite"/>
    </source>
</evidence>
<keyword evidence="2" id="KW-0472">Membrane</keyword>